<gene>
    <name evidence="3" type="ORF">DL764_008641</name>
</gene>
<dbReference type="AlphaFoldDB" id="A0A4Q4SWZ6"/>
<feature type="compositionally biased region" description="Acidic residues" evidence="2">
    <location>
        <begin position="775"/>
        <end position="789"/>
    </location>
</feature>
<dbReference type="OrthoDB" id="4187949at2759"/>
<dbReference type="PANTHER" id="PTHR16291">
    <property type="entry name" value="NUCLEAR CAP-BINDING PROTEIN SUBUNIT 3"/>
    <property type="match status" value="1"/>
</dbReference>
<dbReference type="GO" id="GO:0005634">
    <property type="term" value="C:nucleus"/>
    <property type="evidence" value="ECO:0007669"/>
    <property type="project" value="TreeGrafter"/>
</dbReference>
<dbReference type="EMBL" id="QJNU01000704">
    <property type="protein sequence ID" value="RYO88995.1"/>
    <property type="molecule type" value="Genomic_DNA"/>
</dbReference>
<dbReference type="InterPro" id="IPR019416">
    <property type="entry name" value="NCBP3"/>
</dbReference>
<feature type="compositionally biased region" description="Polar residues" evidence="2">
    <location>
        <begin position="957"/>
        <end position="978"/>
    </location>
</feature>
<dbReference type="GO" id="GO:0003729">
    <property type="term" value="F:mRNA binding"/>
    <property type="evidence" value="ECO:0007669"/>
    <property type="project" value="InterPro"/>
</dbReference>
<feature type="region of interest" description="Disordered" evidence="2">
    <location>
        <begin position="949"/>
        <end position="978"/>
    </location>
</feature>
<keyword evidence="4" id="KW-1185">Reference proteome</keyword>
<feature type="coiled-coil region" evidence="1">
    <location>
        <begin position="122"/>
        <end position="168"/>
    </location>
</feature>
<name>A0A4Q4SWZ6_9PEZI</name>
<feature type="region of interest" description="Disordered" evidence="2">
    <location>
        <begin position="459"/>
        <end position="481"/>
    </location>
</feature>
<feature type="compositionally biased region" description="Basic and acidic residues" evidence="2">
    <location>
        <begin position="744"/>
        <end position="774"/>
    </location>
</feature>
<protein>
    <submittedName>
        <fullName evidence="3">Uncharacterized protein</fullName>
    </submittedName>
</protein>
<feature type="region of interest" description="Disordered" evidence="2">
    <location>
        <begin position="743"/>
        <end position="903"/>
    </location>
</feature>
<evidence type="ECO:0000313" key="4">
    <source>
        <dbReference type="Proteomes" id="UP000293360"/>
    </source>
</evidence>
<sequence length="1028" mass="114958">MDKVQNPDWLLYAADRERYSAFAWAPDPIGDIKGRILLSPQENMSGQPSLSPQQKPVVPIDENDLPSGQCRYILLNPEIKGQRCACVGFTLNCALPGVTCECGHNSCYHIKSAEPPPDRMELVLLRRRVQLLEEQLDREKTSELGMNLGRLAHRLGELEDQVEKNKEEFNQDLKGCYRNINRTWYSVDQLARRQALHEDRFMAYDERLDHHDDTLQRLDDRLGEVNEASIALEERVEELEFFDVSVLNVNHSSRSSPSNTSQTLADTAVCRAGQATKGWTVHVSLLPTASQPFPFEKDTTAYQRCLSRGLHRMVAIGGTDSESFVKAVSQAFDSLLQGREWMPLEAQLCDAATLQGLPMLRPLDSGLIGHNNYDLEFIRKHCAVCTPNGKAESLYIAMVSDTLSWQFLRRSPCFMEGLEASWAFDPLLDRNDDSEDDEQEPSAGDMMISLSALKRKASNSFSSTTSPDAAEGSSRPKVQRKAIGHRANTTHVPRRVLVQGYVLSLYPIINNSLKQVVAPGARVLAQYLHSFSVTASLIDDVESTSDSLPNTELLRMLSAHRCNIHAHLPRQIAITSNMDSMDLDIDMDLDVDLVPDEPIAPDLAAEELPGDRSDGEVAEEPDVLAPTKVHIRGLDVLKPDDVRAYIAEHFSEGTFEKIEWIDDSSANLIFPSEPVAARALEALAAEPIEDVALLPARQLLPAKRYSQMSNVALQVRIAVLSDKKQAGAAQRSRFYLLNPEYDPEERRRRNETRRYRDRAGSGYDRRKGRDFRDEEPTEPFDVNLYDDDEASRANRATRPRPVRRRSFTPESDRSEPGRTSYGNENRGKELFPEGSGSRRASRRDRSASPRRDRDGDRSMDDISSDRPAARNRDRARAIKSDMSRSNRSRELFPQKLKSGNGRLGDAVEDAADLMAKGITLPLMDGSSDVKASTRSRRLEDRITIPGKGKLADRVSSRGETATDGSAFSIRGSASQKNADQGFAIKGVAGKSIKELFPDKFGSNSGKELFADRLEGRTRQRQRAGDLFD</sequence>
<reference evidence="3 4" key="1">
    <citation type="submission" date="2018-06" db="EMBL/GenBank/DDBJ databases">
        <title>Complete Genomes of Monosporascus.</title>
        <authorList>
            <person name="Robinson A.J."/>
            <person name="Natvig D.O."/>
        </authorList>
    </citation>
    <scope>NUCLEOTIDE SEQUENCE [LARGE SCALE GENOMIC DNA]</scope>
    <source>
        <strain evidence="3 4">CBS 110550</strain>
    </source>
</reference>
<evidence type="ECO:0000256" key="1">
    <source>
        <dbReference type="SAM" id="Coils"/>
    </source>
</evidence>
<dbReference type="PANTHER" id="PTHR16291:SF0">
    <property type="entry name" value="NUCLEAR CAP-BINDING PROTEIN SUBUNIT 3"/>
    <property type="match status" value="1"/>
</dbReference>
<dbReference type="Proteomes" id="UP000293360">
    <property type="component" value="Unassembled WGS sequence"/>
</dbReference>
<proteinExistence type="predicted"/>
<organism evidence="3 4">
    <name type="scientific">Monosporascus ibericus</name>
    <dbReference type="NCBI Taxonomy" id="155417"/>
    <lineage>
        <taxon>Eukaryota</taxon>
        <taxon>Fungi</taxon>
        <taxon>Dikarya</taxon>
        <taxon>Ascomycota</taxon>
        <taxon>Pezizomycotina</taxon>
        <taxon>Sordariomycetes</taxon>
        <taxon>Xylariomycetidae</taxon>
        <taxon>Xylariales</taxon>
        <taxon>Xylariales incertae sedis</taxon>
        <taxon>Monosporascus</taxon>
    </lineage>
</organism>
<dbReference type="Pfam" id="PF10309">
    <property type="entry name" value="NCBP3"/>
    <property type="match status" value="1"/>
</dbReference>
<dbReference type="GO" id="GO:0000340">
    <property type="term" value="F:RNA 7-methylguanosine cap binding"/>
    <property type="evidence" value="ECO:0007669"/>
    <property type="project" value="InterPro"/>
</dbReference>
<evidence type="ECO:0000256" key="2">
    <source>
        <dbReference type="SAM" id="MobiDB-lite"/>
    </source>
</evidence>
<keyword evidence="1" id="KW-0175">Coiled coil</keyword>
<feature type="compositionally biased region" description="Basic and acidic residues" evidence="2">
    <location>
        <begin position="843"/>
        <end position="892"/>
    </location>
</feature>
<accession>A0A4Q4SWZ6</accession>
<feature type="compositionally biased region" description="Basic residues" evidence="2">
    <location>
        <begin position="795"/>
        <end position="806"/>
    </location>
</feature>
<comment type="caution">
    <text evidence="3">The sequence shown here is derived from an EMBL/GenBank/DDBJ whole genome shotgun (WGS) entry which is preliminary data.</text>
</comment>
<evidence type="ECO:0000313" key="3">
    <source>
        <dbReference type="EMBL" id="RYO88995.1"/>
    </source>
</evidence>